<accession>X1G5S1</accession>
<feature type="transmembrane region" description="Helical" evidence="1">
    <location>
        <begin position="6"/>
        <end position="22"/>
    </location>
</feature>
<comment type="caution">
    <text evidence="2">The sequence shown here is derived from an EMBL/GenBank/DDBJ whole genome shotgun (WGS) entry which is preliminary data.</text>
</comment>
<sequence length="54" mass="6107">MTDVNVIFLTSIFIVAIGYFVKMLKILKETDGETIAKIIFNVTLPAVILKFLFL</sequence>
<name>X1G5S1_9ZZZZ</name>
<proteinExistence type="predicted"/>
<gene>
    <name evidence="2" type="ORF">S03H2_30051</name>
</gene>
<reference evidence="2" key="1">
    <citation type="journal article" date="2014" name="Front. Microbiol.">
        <title>High frequency of phylogenetically diverse reductive dehalogenase-homologous genes in deep subseafloor sedimentary metagenomes.</title>
        <authorList>
            <person name="Kawai M."/>
            <person name="Futagami T."/>
            <person name="Toyoda A."/>
            <person name="Takaki Y."/>
            <person name="Nishi S."/>
            <person name="Hori S."/>
            <person name="Arai W."/>
            <person name="Tsubouchi T."/>
            <person name="Morono Y."/>
            <person name="Uchiyama I."/>
            <person name="Ito T."/>
            <person name="Fujiyama A."/>
            <person name="Inagaki F."/>
            <person name="Takami H."/>
        </authorList>
    </citation>
    <scope>NUCLEOTIDE SEQUENCE</scope>
    <source>
        <strain evidence="2">Expedition CK06-06</strain>
    </source>
</reference>
<evidence type="ECO:0000313" key="2">
    <source>
        <dbReference type="EMBL" id="GAH53271.1"/>
    </source>
</evidence>
<evidence type="ECO:0000256" key="1">
    <source>
        <dbReference type="SAM" id="Phobius"/>
    </source>
</evidence>
<keyword evidence="1" id="KW-0472">Membrane</keyword>
<keyword evidence="1" id="KW-0812">Transmembrane</keyword>
<protein>
    <submittedName>
        <fullName evidence="2">Uncharacterized protein</fullName>
    </submittedName>
</protein>
<organism evidence="2">
    <name type="scientific">marine sediment metagenome</name>
    <dbReference type="NCBI Taxonomy" id="412755"/>
    <lineage>
        <taxon>unclassified sequences</taxon>
        <taxon>metagenomes</taxon>
        <taxon>ecological metagenomes</taxon>
    </lineage>
</organism>
<dbReference type="EMBL" id="BARU01018166">
    <property type="protein sequence ID" value="GAH53271.1"/>
    <property type="molecule type" value="Genomic_DNA"/>
</dbReference>
<dbReference type="AlphaFoldDB" id="X1G5S1"/>
<keyword evidence="1" id="KW-1133">Transmembrane helix</keyword>